<reference evidence="1 2" key="1">
    <citation type="submission" date="2024-01" db="EMBL/GenBank/DDBJ databases">
        <title>The genomes of 5 underutilized Papilionoideae crops provide insights into root nodulation and disease resistance.</title>
        <authorList>
            <person name="Yuan L."/>
        </authorList>
    </citation>
    <scope>NUCLEOTIDE SEQUENCE [LARGE SCALE GENOMIC DNA]</scope>
    <source>
        <strain evidence="1">LY-2023</strain>
        <tissue evidence="1">Leaf</tissue>
    </source>
</reference>
<accession>A0AAN9EUL7</accession>
<gene>
    <name evidence="1" type="ORF">RJT34_30457</name>
</gene>
<comment type="caution">
    <text evidence="1">The sequence shown here is derived from an EMBL/GenBank/DDBJ whole genome shotgun (WGS) entry which is preliminary data.</text>
</comment>
<dbReference type="Pfam" id="PF25105">
    <property type="entry name" value="DUF7813"/>
    <property type="match status" value="1"/>
</dbReference>
<evidence type="ECO:0000313" key="2">
    <source>
        <dbReference type="Proteomes" id="UP001359559"/>
    </source>
</evidence>
<sequence length="133" mass="15065">MVHGLEVATEKWKIASKIIFFMEVLKQEPKMPIPVSSLEQYCKQINLPKPHKIFDFLCKTPKLSNYTRIRKSDDYDGRTLLSSNPKPPLNRSFLTFGPFSPGSRFSDLVIDDGIKVSKDVRSGTTFKVDVGGK</sequence>
<proteinExistence type="predicted"/>
<protein>
    <submittedName>
        <fullName evidence="1">Uncharacterized protein</fullName>
    </submittedName>
</protein>
<organism evidence="1 2">
    <name type="scientific">Clitoria ternatea</name>
    <name type="common">Butterfly pea</name>
    <dbReference type="NCBI Taxonomy" id="43366"/>
    <lineage>
        <taxon>Eukaryota</taxon>
        <taxon>Viridiplantae</taxon>
        <taxon>Streptophyta</taxon>
        <taxon>Embryophyta</taxon>
        <taxon>Tracheophyta</taxon>
        <taxon>Spermatophyta</taxon>
        <taxon>Magnoliopsida</taxon>
        <taxon>eudicotyledons</taxon>
        <taxon>Gunneridae</taxon>
        <taxon>Pentapetalae</taxon>
        <taxon>rosids</taxon>
        <taxon>fabids</taxon>
        <taxon>Fabales</taxon>
        <taxon>Fabaceae</taxon>
        <taxon>Papilionoideae</taxon>
        <taxon>50 kb inversion clade</taxon>
        <taxon>NPAAA clade</taxon>
        <taxon>indigoferoid/millettioid clade</taxon>
        <taxon>Phaseoleae</taxon>
        <taxon>Clitoria</taxon>
    </lineage>
</organism>
<dbReference type="AlphaFoldDB" id="A0AAN9EUL7"/>
<name>A0AAN9EUL7_CLITE</name>
<dbReference type="InterPro" id="IPR056715">
    <property type="entry name" value="DUF7813"/>
</dbReference>
<evidence type="ECO:0000313" key="1">
    <source>
        <dbReference type="EMBL" id="KAK7262876.1"/>
    </source>
</evidence>
<dbReference type="EMBL" id="JAYKXN010000008">
    <property type="protein sequence ID" value="KAK7262876.1"/>
    <property type="molecule type" value="Genomic_DNA"/>
</dbReference>
<dbReference type="Proteomes" id="UP001359559">
    <property type="component" value="Unassembled WGS sequence"/>
</dbReference>
<keyword evidence="2" id="KW-1185">Reference proteome</keyword>